<evidence type="ECO:0000256" key="8">
    <source>
        <dbReference type="PIRSR" id="PIRSR604294-1"/>
    </source>
</evidence>
<keyword evidence="10" id="KW-1185">Reference proteome</keyword>
<evidence type="ECO:0000256" key="5">
    <source>
        <dbReference type="ARBA" id="ARBA00023004"/>
    </source>
</evidence>
<feature type="binding site" evidence="8">
    <location>
        <position position="331"/>
    </location>
    <ligand>
        <name>Fe cation</name>
        <dbReference type="ChEBI" id="CHEBI:24875"/>
        <note>catalytic</note>
    </ligand>
</feature>
<gene>
    <name evidence="9" type="ORF">GOP47_0011079</name>
</gene>
<keyword evidence="3" id="KW-0223">Dioxygenase</keyword>
<proteinExistence type="inferred from homology"/>
<comment type="cofactor">
    <cofactor evidence="8">
        <name>Fe(2+)</name>
        <dbReference type="ChEBI" id="CHEBI:29033"/>
    </cofactor>
    <text evidence="8">Binds 1 Fe(2+) ion per subunit.</text>
</comment>
<dbReference type="Proteomes" id="UP000886520">
    <property type="component" value="Chromosome 11"/>
</dbReference>
<evidence type="ECO:0000256" key="2">
    <source>
        <dbReference type="ARBA" id="ARBA00022723"/>
    </source>
</evidence>
<comment type="catalytic activity">
    <reaction evidence="7">
        <text>all-trans-zeaxanthin + 2 O2 = 4,9-dimethyldodeca-2,4,6,8,10-pentaenedial + 2 (3R)-hydroxy-beta-ionone</text>
        <dbReference type="Rhea" id="RHEA:26393"/>
        <dbReference type="ChEBI" id="CHEBI:15379"/>
        <dbReference type="ChEBI" id="CHEBI:27547"/>
        <dbReference type="ChEBI" id="CHEBI:53171"/>
        <dbReference type="ChEBI" id="CHEBI:53173"/>
        <dbReference type="EC" id="1.14.99.n4"/>
    </reaction>
</comment>
<feature type="binding site" evidence="8">
    <location>
        <position position="522"/>
    </location>
    <ligand>
        <name>Fe cation</name>
        <dbReference type="ChEBI" id="CHEBI:24875"/>
        <note>catalytic</note>
    </ligand>
</feature>
<feature type="binding site" evidence="8">
    <location>
        <position position="218"/>
    </location>
    <ligand>
        <name>Fe cation</name>
        <dbReference type="ChEBI" id="CHEBI:24875"/>
        <note>catalytic</note>
    </ligand>
</feature>
<feature type="binding site" evidence="8">
    <location>
        <position position="266"/>
    </location>
    <ligand>
        <name>Fe cation</name>
        <dbReference type="ChEBI" id="CHEBI:24875"/>
        <note>catalytic</note>
    </ligand>
</feature>
<name>A0A9D4USL8_ADICA</name>
<evidence type="ECO:0000256" key="7">
    <source>
        <dbReference type="ARBA" id="ARBA00048709"/>
    </source>
</evidence>
<evidence type="ECO:0000256" key="1">
    <source>
        <dbReference type="ARBA" id="ARBA00006787"/>
    </source>
</evidence>
<keyword evidence="5 8" id="KW-0408">Iron</keyword>
<accession>A0A9D4USL8</accession>
<organism evidence="9 10">
    <name type="scientific">Adiantum capillus-veneris</name>
    <name type="common">Maidenhair fern</name>
    <dbReference type="NCBI Taxonomy" id="13818"/>
    <lineage>
        <taxon>Eukaryota</taxon>
        <taxon>Viridiplantae</taxon>
        <taxon>Streptophyta</taxon>
        <taxon>Embryophyta</taxon>
        <taxon>Tracheophyta</taxon>
        <taxon>Polypodiopsida</taxon>
        <taxon>Polypodiidae</taxon>
        <taxon>Polypodiales</taxon>
        <taxon>Pteridineae</taxon>
        <taxon>Pteridaceae</taxon>
        <taxon>Vittarioideae</taxon>
        <taxon>Adiantum</taxon>
    </lineage>
</organism>
<dbReference type="OrthoDB" id="1069523at2759"/>
<evidence type="ECO:0000256" key="6">
    <source>
        <dbReference type="ARBA" id="ARBA00039084"/>
    </source>
</evidence>
<dbReference type="PANTHER" id="PTHR10543:SF89">
    <property type="entry name" value="CAROTENOID 9,10(9',10')-CLEAVAGE DIOXYGENASE 1"/>
    <property type="match status" value="1"/>
</dbReference>
<dbReference type="AlphaFoldDB" id="A0A9D4USL8"/>
<reference evidence="9" key="1">
    <citation type="submission" date="2021-01" db="EMBL/GenBank/DDBJ databases">
        <title>Adiantum capillus-veneris genome.</title>
        <authorList>
            <person name="Fang Y."/>
            <person name="Liao Q."/>
        </authorList>
    </citation>
    <scope>NUCLEOTIDE SEQUENCE</scope>
    <source>
        <strain evidence="9">H3</strain>
        <tissue evidence="9">Leaf</tissue>
    </source>
</reference>
<evidence type="ECO:0000313" key="9">
    <source>
        <dbReference type="EMBL" id="KAI5073066.1"/>
    </source>
</evidence>
<dbReference type="GO" id="GO:0010436">
    <property type="term" value="F:carotenoid dioxygenase activity"/>
    <property type="evidence" value="ECO:0007669"/>
    <property type="project" value="TreeGrafter"/>
</dbReference>
<protein>
    <recommendedName>
        <fullName evidence="6">carotenoid 9,10-dioxygenase</fullName>
        <ecNumber evidence="6">1.14.99.n4</ecNumber>
    </recommendedName>
</protein>
<dbReference type="PANTHER" id="PTHR10543">
    <property type="entry name" value="BETA-CAROTENE DIOXYGENASE"/>
    <property type="match status" value="1"/>
</dbReference>
<dbReference type="EC" id="1.14.99.n4" evidence="6"/>
<evidence type="ECO:0000256" key="3">
    <source>
        <dbReference type="ARBA" id="ARBA00022964"/>
    </source>
</evidence>
<comment type="similarity">
    <text evidence="1">Belongs to the carotenoid oxygenase family.</text>
</comment>
<dbReference type="EMBL" id="JABFUD020000011">
    <property type="protein sequence ID" value="KAI5073066.1"/>
    <property type="molecule type" value="Genomic_DNA"/>
</dbReference>
<evidence type="ECO:0000256" key="4">
    <source>
        <dbReference type="ARBA" id="ARBA00023002"/>
    </source>
</evidence>
<dbReference type="GO" id="GO:0046872">
    <property type="term" value="F:metal ion binding"/>
    <property type="evidence" value="ECO:0007669"/>
    <property type="project" value="UniProtKB-KW"/>
</dbReference>
<dbReference type="Pfam" id="PF03055">
    <property type="entry name" value="RPE65"/>
    <property type="match status" value="1"/>
</dbReference>
<sequence length="535" mass="60089">MGANCEASPPKPCPKTGAAAHLIDVLEKAFVWAFYPHPSKPLHYLQGNYAPVDECEPVRDIPVEGNLPSCLNGEFVRIGPNPKFKPVAGYHWFDGDGMIHALRIKDGKATYVSRFVQTSRLKQETHFGAAKFMKIGDLKGLFGLLIAQIFTLRSKFKVLDLSQGIGTGNTAMTYHNGKLLALHEGDKPYAIRVLEDGDLQTIGFLDYERRLTHPFTAHPKVDPITGELFTFGYQFEVPYCTYRVISKEGLMQEAVPITVSGPAMMHDFAITEHFAIFMDMPLYFQPKAMAKGELIIKFDDTKPARIGVLPRYAKNESTIKWFELPTCYAFHNVNAWEEDDEVVLYTCRLPEVDLEIAAGSVKDSFKRFQNELYEMRFNMKTGKASQRQLSLSAVDFPRVNEKHIGRKQQYAYCTMLEDSTKVKGLVKFDLWAEPAFEGKCKIEVGGNVKGMIIFGPGRYGSEAIFVPQSAGEDETEDDGFLICFVHDEGTGKSEVCVYDAKTMVPEPVGVVKLPCRVPYGFHAFFVSEEQLQSQK</sequence>
<evidence type="ECO:0000313" key="10">
    <source>
        <dbReference type="Proteomes" id="UP000886520"/>
    </source>
</evidence>
<keyword evidence="2 8" id="KW-0479">Metal-binding</keyword>
<dbReference type="GO" id="GO:0016121">
    <property type="term" value="P:carotene catabolic process"/>
    <property type="evidence" value="ECO:0007669"/>
    <property type="project" value="TreeGrafter"/>
</dbReference>
<dbReference type="GO" id="GO:0009570">
    <property type="term" value="C:chloroplast stroma"/>
    <property type="evidence" value="ECO:0007669"/>
    <property type="project" value="TreeGrafter"/>
</dbReference>
<dbReference type="InterPro" id="IPR004294">
    <property type="entry name" value="Carotenoid_Oase"/>
</dbReference>
<keyword evidence="4" id="KW-0560">Oxidoreductase</keyword>
<comment type="caution">
    <text evidence="9">The sequence shown here is derived from an EMBL/GenBank/DDBJ whole genome shotgun (WGS) entry which is preliminary data.</text>
</comment>